<evidence type="ECO:0000313" key="2">
    <source>
        <dbReference type="Proteomes" id="UP000070700"/>
    </source>
</evidence>
<gene>
    <name evidence="1" type="ORF">LY89DRAFT_683692</name>
</gene>
<dbReference type="InParanoid" id="A0A194XF83"/>
<evidence type="ECO:0000313" key="1">
    <source>
        <dbReference type="EMBL" id="KUJ18828.1"/>
    </source>
</evidence>
<proteinExistence type="predicted"/>
<name>A0A194XF83_MOLSC</name>
<dbReference type="OrthoDB" id="4487429at2759"/>
<dbReference type="Proteomes" id="UP000070700">
    <property type="component" value="Unassembled WGS sequence"/>
</dbReference>
<sequence>MKLRKVGGKWWESPYDFEKAVEFKMRKMYPDEREVLYLGWPQEGGVWVLRFQS</sequence>
<reference evidence="1 2" key="1">
    <citation type="submission" date="2015-10" db="EMBL/GenBank/DDBJ databases">
        <title>Full genome of DAOMC 229536 Phialocephala scopiformis, a fungal endophyte of spruce producing the potent anti-insectan compound rugulosin.</title>
        <authorList>
            <consortium name="DOE Joint Genome Institute"/>
            <person name="Walker A.K."/>
            <person name="Frasz S.L."/>
            <person name="Seifert K.A."/>
            <person name="Miller J.D."/>
            <person name="Mondo S.J."/>
            <person name="Labutti K."/>
            <person name="Lipzen A."/>
            <person name="Dockter R."/>
            <person name="Kennedy M."/>
            <person name="Grigoriev I.V."/>
            <person name="Spatafora J.W."/>
        </authorList>
    </citation>
    <scope>NUCLEOTIDE SEQUENCE [LARGE SCALE GENOMIC DNA]</scope>
    <source>
        <strain evidence="1 2">CBS 120377</strain>
    </source>
</reference>
<accession>A0A194XF83</accession>
<organism evidence="1 2">
    <name type="scientific">Mollisia scopiformis</name>
    <name type="common">Conifer needle endophyte fungus</name>
    <name type="synonym">Phialocephala scopiformis</name>
    <dbReference type="NCBI Taxonomy" id="149040"/>
    <lineage>
        <taxon>Eukaryota</taxon>
        <taxon>Fungi</taxon>
        <taxon>Dikarya</taxon>
        <taxon>Ascomycota</taxon>
        <taxon>Pezizomycotina</taxon>
        <taxon>Leotiomycetes</taxon>
        <taxon>Helotiales</taxon>
        <taxon>Mollisiaceae</taxon>
        <taxon>Mollisia</taxon>
    </lineage>
</organism>
<dbReference type="EMBL" id="KQ947412">
    <property type="protein sequence ID" value="KUJ18828.1"/>
    <property type="molecule type" value="Genomic_DNA"/>
</dbReference>
<dbReference type="RefSeq" id="XP_018073183.1">
    <property type="nucleotide sequence ID" value="XM_018214747.1"/>
</dbReference>
<keyword evidence="2" id="KW-1185">Reference proteome</keyword>
<dbReference type="KEGG" id="psco:LY89DRAFT_683692"/>
<protein>
    <submittedName>
        <fullName evidence="1">Uncharacterized protein</fullName>
    </submittedName>
</protein>
<dbReference type="AlphaFoldDB" id="A0A194XF83"/>
<dbReference type="GeneID" id="28824473"/>